<name>G3AC17_9RALS</name>
<sequence length="20" mass="2437">MRIFIDTLIRIFDAIQTEKI</sequence>
<protein>
    <submittedName>
        <fullName evidence="1">Uncharacterized protein</fullName>
    </submittedName>
</protein>
<dbReference type="EMBL" id="FR854092">
    <property type="protein sequence ID" value="CCA87091.1"/>
    <property type="molecule type" value="Genomic_DNA"/>
</dbReference>
<evidence type="ECO:0000313" key="1">
    <source>
        <dbReference type="EMBL" id="CCA87091.1"/>
    </source>
</evidence>
<gene>
    <name evidence="1" type="ORF">RALSY_mp30406</name>
</gene>
<accession>G3AC17</accession>
<reference evidence="1" key="1">
    <citation type="journal article" date="2011" name="PLoS ONE">
        <title>Ralstonia syzygii, the Blood Disease Bacterium and some Asian R. solanacearum strains form a single genomic species despite divergent lifestyles.</title>
        <authorList>
            <person name="Remenant B."/>
            <person name="de Cambiaire J.C."/>
            <person name="Cellier G."/>
            <person name="Jacobs J.M."/>
            <person name="Mangenot S."/>
            <person name="Barbe V."/>
            <person name="Lajus A."/>
            <person name="Vallenet D."/>
            <person name="Medigue C."/>
            <person name="Fegan M."/>
            <person name="Allen C."/>
            <person name="Prior P."/>
        </authorList>
    </citation>
    <scope>NUCLEOTIDE SEQUENCE</scope>
    <source>
        <strain evidence="1">R24</strain>
    </source>
</reference>
<dbReference type="AlphaFoldDB" id="G3AC17"/>
<reference evidence="1" key="2">
    <citation type="submission" date="2011-04" db="EMBL/GenBank/DDBJ databases">
        <authorList>
            <person name="Genoscope - CEA"/>
        </authorList>
    </citation>
    <scope>NUCLEOTIDE SEQUENCE</scope>
    <source>
        <strain evidence="1">R24</strain>
    </source>
</reference>
<organism evidence="1">
    <name type="scientific">Ralstonia syzygii R24</name>
    <dbReference type="NCBI Taxonomy" id="907261"/>
    <lineage>
        <taxon>Bacteria</taxon>
        <taxon>Pseudomonadati</taxon>
        <taxon>Pseudomonadota</taxon>
        <taxon>Betaproteobacteria</taxon>
        <taxon>Burkholderiales</taxon>
        <taxon>Burkholderiaceae</taxon>
        <taxon>Ralstonia</taxon>
        <taxon>Ralstonia solanacearum species complex</taxon>
    </lineage>
</organism>
<proteinExistence type="predicted"/>